<reference evidence="1 2" key="1">
    <citation type="journal article" date="2012" name="J. Bacteriol.">
        <title>Draft Genome Sequence of Oceaniovalibus guishaninsula JLT2003T.</title>
        <authorList>
            <person name="Tang K."/>
            <person name="Liu K."/>
            <person name="Jiao N."/>
        </authorList>
    </citation>
    <scope>NUCLEOTIDE SEQUENCE [LARGE SCALE GENOMIC DNA]</scope>
    <source>
        <strain evidence="1 2">JLT2003</strain>
    </source>
</reference>
<gene>
    <name evidence="1" type="ORF">OCGS_1184</name>
</gene>
<name>K2GQ59_9RHOB</name>
<dbReference type="AlphaFoldDB" id="K2GQ59"/>
<dbReference type="RefSeq" id="WP_007426336.1">
    <property type="nucleotide sequence ID" value="NZ_AMGO01000020.1"/>
</dbReference>
<evidence type="ECO:0008006" key="3">
    <source>
        <dbReference type="Google" id="ProtNLM"/>
    </source>
</evidence>
<accession>K2GQ59</accession>
<sequence length="143" mass="15868">MDAKLHLLKLSVGSESVEGLIDWQRNRSEQRIGGRYYHLTRMWPRRQAELLAGGSIFWVIQGLILARQRVLSLHEVTGQDGIRRCGLVLDAEVVRTEPVARRPFQGWRYLEAADAPADLGGARGGDADLPPSLMAALAEIGVR</sequence>
<proteinExistence type="predicted"/>
<comment type="caution">
    <text evidence="1">The sequence shown here is derived from an EMBL/GenBank/DDBJ whole genome shotgun (WGS) entry which is preliminary data.</text>
</comment>
<keyword evidence="2" id="KW-1185">Reference proteome</keyword>
<evidence type="ECO:0000313" key="2">
    <source>
        <dbReference type="Proteomes" id="UP000006765"/>
    </source>
</evidence>
<protein>
    <recommendedName>
        <fullName evidence="3">Lysophospholipase L1 and related esterase-like protein</fullName>
    </recommendedName>
</protein>
<dbReference type="PATRIC" id="fig|1231392.3.peg.1189"/>
<dbReference type="Pfam" id="PF07370">
    <property type="entry name" value="DUF1489"/>
    <property type="match status" value="1"/>
</dbReference>
<dbReference type="Proteomes" id="UP000006765">
    <property type="component" value="Unassembled WGS sequence"/>
</dbReference>
<organism evidence="1 2">
    <name type="scientific">Oceaniovalibus guishaninsula JLT2003</name>
    <dbReference type="NCBI Taxonomy" id="1231392"/>
    <lineage>
        <taxon>Bacteria</taxon>
        <taxon>Pseudomonadati</taxon>
        <taxon>Pseudomonadota</taxon>
        <taxon>Alphaproteobacteria</taxon>
        <taxon>Rhodobacterales</taxon>
        <taxon>Roseobacteraceae</taxon>
        <taxon>Oceaniovalibus</taxon>
    </lineage>
</organism>
<dbReference type="EMBL" id="AMGO01000020">
    <property type="protein sequence ID" value="EKE44801.1"/>
    <property type="molecule type" value="Genomic_DNA"/>
</dbReference>
<dbReference type="eggNOG" id="COG5458">
    <property type="taxonomic scope" value="Bacteria"/>
</dbReference>
<dbReference type="STRING" id="1231392.OCGS_1184"/>
<evidence type="ECO:0000313" key="1">
    <source>
        <dbReference type="EMBL" id="EKE44801.1"/>
    </source>
</evidence>
<dbReference type="InterPro" id="IPR008320">
    <property type="entry name" value="UCP032025"/>
</dbReference>
<dbReference type="PIRSF" id="PIRSF032025">
    <property type="entry name" value="UCP032025"/>
    <property type="match status" value="1"/>
</dbReference>
<dbReference type="OrthoDB" id="9798292at2"/>